<dbReference type="InterPro" id="IPR003870">
    <property type="entry name" value="DUF222"/>
</dbReference>
<dbReference type="InterPro" id="IPR003615">
    <property type="entry name" value="HNH_nuc"/>
</dbReference>
<comment type="caution">
    <text evidence="3">The sequence shown here is derived from an EMBL/GenBank/DDBJ whole genome shotgun (WGS) entry which is preliminary data.</text>
</comment>
<gene>
    <name evidence="3" type="ORF">GCM10007298_17440</name>
</gene>
<feature type="region of interest" description="Disordered" evidence="1">
    <location>
        <begin position="399"/>
        <end position="425"/>
    </location>
</feature>
<protein>
    <submittedName>
        <fullName evidence="3">HNH endonuclease</fullName>
    </submittedName>
</protein>
<dbReference type="EMBL" id="BMCS01000001">
    <property type="protein sequence ID" value="GGF22012.1"/>
    <property type="molecule type" value="Genomic_DNA"/>
</dbReference>
<evidence type="ECO:0000313" key="4">
    <source>
        <dbReference type="Proteomes" id="UP000632454"/>
    </source>
</evidence>
<dbReference type="Pfam" id="PF02720">
    <property type="entry name" value="DUF222"/>
    <property type="match status" value="1"/>
</dbReference>
<keyword evidence="3" id="KW-0255">Endonuclease</keyword>
<reference evidence="4" key="1">
    <citation type="journal article" date="2019" name="Int. J. Syst. Evol. Microbiol.">
        <title>The Global Catalogue of Microorganisms (GCM) 10K type strain sequencing project: providing services to taxonomists for standard genome sequencing and annotation.</title>
        <authorList>
            <consortium name="The Broad Institute Genomics Platform"/>
            <consortium name="The Broad Institute Genome Sequencing Center for Infectious Disease"/>
            <person name="Wu L."/>
            <person name="Ma J."/>
        </authorList>
    </citation>
    <scope>NUCLEOTIDE SEQUENCE [LARGE SCALE GENOMIC DNA]</scope>
    <source>
        <strain evidence="4">CCM 7855</strain>
    </source>
</reference>
<keyword evidence="3" id="KW-0378">Hydrolase</keyword>
<dbReference type="GO" id="GO:0004519">
    <property type="term" value="F:endonuclease activity"/>
    <property type="evidence" value="ECO:0007669"/>
    <property type="project" value="UniProtKB-KW"/>
</dbReference>
<evidence type="ECO:0000256" key="1">
    <source>
        <dbReference type="SAM" id="MobiDB-lite"/>
    </source>
</evidence>
<dbReference type="Proteomes" id="UP000632454">
    <property type="component" value="Unassembled WGS sequence"/>
</dbReference>
<accession>A0ABQ1UME5</accession>
<keyword evidence="4" id="KW-1185">Reference proteome</keyword>
<sequence length="438" mass="46767">MDVAQDTAVLTLQSILRSLAEQSPAENEEKAIERVALLESIKAGCAAAQARDTMRFEELRIEAETTSGVPAARRGRGMSSEIALARKVSGAQGSRHLGFARALMNEMPHTRAALESGALSEWRATILVRETAYLTRVDREEIDRRLCSDPVTLDGLGDRAVDAAAKKLAYELDAQAVVDRHANAEKDRRVSTRPAPDGMVRLTALLPLRQGISVFASLKKHADAIRGIDERSHAQIMADTLVERATGAATAEAMPVAVNLLLPDSILSGSEDAAVHVDGYGPIPAATARHMIRSSIDAEALVTLRRVYATPATGTLVAMDSKARTFPTGLKTLLDSRDHDCRIPYCDAPIAEYDHAEPHADGGATSEVNGLGMCVAHNRAKQNPGWTVVIGDVDIGRHSATVTTPTGHTHASTAPPPPGHSDPGFSQIEYRLTALLAA</sequence>
<proteinExistence type="predicted"/>
<feature type="compositionally biased region" description="Polar residues" evidence="1">
    <location>
        <begin position="400"/>
        <end position="412"/>
    </location>
</feature>
<organism evidence="3 4">
    <name type="scientific">Williamsia phyllosphaerae</name>
    <dbReference type="NCBI Taxonomy" id="885042"/>
    <lineage>
        <taxon>Bacteria</taxon>
        <taxon>Bacillati</taxon>
        <taxon>Actinomycetota</taxon>
        <taxon>Actinomycetes</taxon>
        <taxon>Mycobacteriales</taxon>
        <taxon>Nocardiaceae</taxon>
        <taxon>Williamsia</taxon>
    </lineage>
</organism>
<name>A0ABQ1UME5_9NOCA</name>
<dbReference type="CDD" id="cd00085">
    <property type="entry name" value="HNHc"/>
    <property type="match status" value="1"/>
</dbReference>
<feature type="domain" description="DUF222" evidence="2">
    <location>
        <begin position="45"/>
        <end position="337"/>
    </location>
</feature>
<keyword evidence="3" id="KW-0540">Nuclease</keyword>
<evidence type="ECO:0000313" key="3">
    <source>
        <dbReference type="EMBL" id="GGF22012.1"/>
    </source>
</evidence>
<evidence type="ECO:0000259" key="2">
    <source>
        <dbReference type="Pfam" id="PF02720"/>
    </source>
</evidence>